<dbReference type="RefSeq" id="WP_010011651.1">
    <property type="nucleotide sequence ID" value="NZ_AZCN01000091.1"/>
</dbReference>
<gene>
    <name evidence="2" type="ORF">FD22_GL002547</name>
</gene>
<evidence type="ECO:0000313" key="2">
    <source>
        <dbReference type="EMBL" id="KRK14294.1"/>
    </source>
</evidence>
<name>A0A0R1EXW3_9LACO</name>
<evidence type="ECO:0000256" key="1">
    <source>
        <dbReference type="SAM" id="Phobius"/>
    </source>
</evidence>
<evidence type="ECO:0000313" key="3">
    <source>
        <dbReference type="Proteomes" id="UP000051181"/>
    </source>
</evidence>
<dbReference type="eggNOG" id="COG4478">
    <property type="taxonomic scope" value="Bacteria"/>
</dbReference>
<proteinExistence type="predicted"/>
<dbReference type="InterPro" id="IPR010178">
    <property type="entry name" value="Lit"/>
</dbReference>
<dbReference type="AlphaFoldDB" id="A0A0R1EXW3"/>
<protein>
    <recommendedName>
        <fullName evidence="4">TIGR01906 family membrane protein</fullName>
    </recommendedName>
</protein>
<feature type="transmembrane region" description="Helical" evidence="1">
    <location>
        <begin position="184"/>
        <end position="206"/>
    </location>
</feature>
<evidence type="ECO:0008006" key="4">
    <source>
        <dbReference type="Google" id="ProtNLM"/>
    </source>
</evidence>
<reference evidence="2 3" key="1">
    <citation type="journal article" date="2015" name="Genome Announc.">
        <title>Expanding the biotechnology potential of lactobacilli through comparative genomics of 213 strains and associated genera.</title>
        <authorList>
            <person name="Sun Z."/>
            <person name="Harris H.M."/>
            <person name="McCann A."/>
            <person name="Guo C."/>
            <person name="Argimon S."/>
            <person name="Zhang W."/>
            <person name="Yang X."/>
            <person name="Jeffery I.B."/>
            <person name="Cooney J.C."/>
            <person name="Kagawa T.F."/>
            <person name="Liu W."/>
            <person name="Song Y."/>
            <person name="Salvetti E."/>
            <person name="Wrobel A."/>
            <person name="Rasinkangas P."/>
            <person name="Parkhill J."/>
            <person name="Rea M.C."/>
            <person name="O'Sullivan O."/>
            <person name="Ritari J."/>
            <person name="Douillard F.P."/>
            <person name="Paul Ross R."/>
            <person name="Yang R."/>
            <person name="Briner A.E."/>
            <person name="Felis G.E."/>
            <person name="de Vos W.M."/>
            <person name="Barrangou R."/>
            <person name="Klaenhammer T.R."/>
            <person name="Caufield P.W."/>
            <person name="Cui Y."/>
            <person name="Zhang H."/>
            <person name="O'Toole P.W."/>
        </authorList>
    </citation>
    <scope>NUCLEOTIDE SEQUENCE [LARGE SCALE GENOMIC DNA]</scope>
    <source>
        <strain evidence="2 3">DSM 20001</strain>
    </source>
</reference>
<keyword evidence="1" id="KW-0812">Transmembrane</keyword>
<dbReference type="Proteomes" id="UP000051181">
    <property type="component" value="Unassembled WGS sequence"/>
</dbReference>
<dbReference type="PATRIC" id="fig|913848.6.peg.2595"/>
<sequence>MGSLAGYRIKRGLWWVCLFFCLLSWVILLTFGSTWLYRLDVHLLGILTDVPMSVARLMRNYRQMLSYVMFPWVQHLQMSDFPSSYAGAQHFADVKQLVLVNNLVLVVTTPLSVYFLRQLRRQKLLWQLMRPVTVMAVIPFGLLLLLLANFQTFFTDFHQVLFHNQDWLFDPVTDPIINVLPETFFMHCFILAIILFEGCLLVAWLIGRRALNQLK</sequence>
<dbReference type="EMBL" id="AZCN01000091">
    <property type="protein sequence ID" value="KRK14294.1"/>
    <property type="molecule type" value="Genomic_DNA"/>
</dbReference>
<feature type="transmembrane region" description="Helical" evidence="1">
    <location>
        <begin position="12"/>
        <end position="37"/>
    </location>
</feature>
<feature type="transmembrane region" description="Helical" evidence="1">
    <location>
        <begin position="128"/>
        <end position="148"/>
    </location>
</feature>
<dbReference type="Pfam" id="PF07314">
    <property type="entry name" value="Lit"/>
    <property type="match status" value="1"/>
</dbReference>
<dbReference type="NCBIfam" id="TIGR01906">
    <property type="entry name" value="integ_TIGR01906"/>
    <property type="match status" value="1"/>
</dbReference>
<comment type="caution">
    <text evidence="2">The sequence shown here is derived from an EMBL/GenBank/DDBJ whole genome shotgun (WGS) entry which is preliminary data.</text>
</comment>
<keyword evidence="1" id="KW-1133">Transmembrane helix</keyword>
<organism evidence="2 3">
    <name type="scientific">Loigolactobacillus coryniformis subsp. coryniformis KCTC 3167 = DSM 20001</name>
    <dbReference type="NCBI Taxonomy" id="913848"/>
    <lineage>
        <taxon>Bacteria</taxon>
        <taxon>Bacillati</taxon>
        <taxon>Bacillota</taxon>
        <taxon>Bacilli</taxon>
        <taxon>Lactobacillales</taxon>
        <taxon>Lactobacillaceae</taxon>
        <taxon>Loigolactobacillus</taxon>
    </lineage>
</organism>
<keyword evidence="1" id="KW-0472">Membrane</keyword>
<accession>A0A0R1EXW3</accession>
<feature type="transmembrane region" description="Helical" evidence="1">
    <location>
        <begin position="97"/>
        <end position="116"/>
    </location>
</feature>
<dbReference type="GeneID" id="65917480"/>